<organism evidence="1 2">
    <name type="scientific">Champsocephalus gunnari</name>
    <name type="common">Mackerel icefish</name>
    <dbReference type="NCBI Taxonomy" id="52237"/>
    <lineage>
        <taxon>Eukaryota</taxon>
        <taxon>Metazoa</taxon>
        <taxon>Chordata</taxon>
        <taxon>Craniata</taxon>
        <taxon>Vertebrata</taxon>
        <taxon>Euteleostomi</taxon>
        <taxon>Actinopterygii</taxon>
        <taxon>Neopterygii</taxon>
        <taxon>Teleostei</taxon>
        <taxon>Neoteleostei</taxon>
        <taxon>Acanthomorphata</taxon>
        <taxon>Eupercaria</taxon>
        <taxon>Perciformes</taxon>
        <taxon>Notothenioidei</taxon>
        <taxon>Channichthyidae</taxon>
        <taxon>Champsocephalus</taxon>
    </lineage>
</organism>
<evidence type="ECO:0000313" key="2">
    <source>
        <dbReference type="Proteomes" id="UP001331515"/>
    </source>
</evidence>
<reference evidence="1 2" key="1">
    <citation type="journal article" date="2023" name="Mol. Biol. Evol.">
        <title>Genomics of Secondarily Temperate Adaptation in the Only Non-Antarctic Icefish.</title>
        <authorList>
            <person name="Rivera-Colon A.G."/>
            <person name="Rayamajhi N."/>
            <person name="Minhas B.F."/>
            <person name="Madrigal G."/>
            <person name="Bilyk K.T."/>
            <person name="Yoon V."/>
            <person name="Hune M."/>
            <person name="Gregory S."/>
            <person name="Cheng C.H.C."/>
            <person name="Catchen J.M."/>
        </authorList>
    </citation>
    <scope>NUCLEOTIDE SEQUENCE [LARGE SCALE GENOMIC DNA]</scope>
    <source>
        <tissue evidence="1">White muscle</tissue>
    </source>
</reference>
<proteinExistence type="predicted"/>
<accession>A0AAN8BWP6</accession>
<dbReference type="EMBL" id="JAURVH010001536">
    <property type="protein sequence ID" value="KAK5891525.1"/>
    <property type="molecule type" value="Genomic_DNA"/>
</dbReference>
<dbReference type="AlphaFoldDB" id="A0AAN8BWP6"/>
<comment type="caution">
    <text evidence="1">The sequence shown here is derived from an EMBL/GenBank/DDBJ whole genome shotgun (WGS) entry which is preliminary data.</text>
</comment>
<keyword evidence="2" id="KW-1185">Reference proteome</keyword>
<protein>
    <submittedName>
        <fullName evidence="1">Uncharacterized protein</fullName>
    </submittedName>
</protein>
<dbReference type="Proteomes" id="UP001331515">
    <property type="component" value="Unassembled WGS sequence"/>
</dbReference>
<gene>
    <name evidence="1" type="ORF">CgunFtcFv8_018764</name>
</gene>
<name>A0AAN8BWP6_CHAGU</name>
<evidence type="ECO:0000313" key="1">
    <source>
        <dbReference type="EMBL" id="KAK5891525.1"/>
    </source>
</evidence>
<sequence length="78" mass="8737">MFPPSQVHDWLQRTTGTDGTTIRLTSSKAAGHTFTLSQQEDELLECYFHHVRAEATKGLPSGQVLCGLWRQPTDQPLL</sequence>